<dbReference type="AlphaFoldDB" id="A0A449B2N3"/>
<dbReference type="RefSeq" id="WP_256556529.1">
    <property type="nucleotide sequence ID" value="NZ_CP101807.1"/>
</dbReference>
<gene>
    <name evidence="1" type="ORF">NCTC10181_00695</name>
</gene>
<protein>
    <submittedName>
        <fullName evidence="1">Uncharacterized protein</fullName>
    </submittedName>
</protein>
<dbReference type="EMBL" id="LR215036">
    <property type="protein sequence ID" value="VEU74831.1"/>
    <property type="molecule type" value="Genomic_DNA"/>
</dbReference>
<evidence type="ECO:0000313" key="2">
    <source>
        <dbReference type="Proteomes" id="UP000290985"/>
    </source>
</evidence>
<keyword evidence="2" id="KW-1185">Reference proteome</keyword>
<dbReference type="Proteomes" id="UP000290985">
    <property type="component" value="Chromosome"/>
</dbReference>
<name>A0A449B2N3_9BACT</name>
<dbReference type="KEGG" id="mcit:NCTC10181_00695"/>
<proteinExistence type="predicted"/>
<sequence length="41" mass="4957">MKNSNSFDDLINFNEIFKDFKKEIEKIINPKSIKPKTKEKR</sequence>
<accession>A0A449B2N3</accession>
<organism evidence="1 2">
    <name type="scientific">Mycoplasmopsis citelli</name>
    <dbReference type="NCBI Taxonomy" id="171281"/>
    <lineage>
        <taxon>Bacteria</taxon>
        <taxon>Bacillati</taxon>
        <taxon>Mycoplasmatota</taxon>
        <taxon>Mycoplasmoidales</taxon>
        <taxon>Metamycoplasmataceae</taxon>
        <taxon>Mycoplasmopsis</taxon>
    </lineage>
</organism>
<reference evidence="1 2" key="1">
    <citation type="submission" date="2019-01" db="EMBL/GenBank/DDBJ databases">
        <authorList>
            <consortium name="Pathogen Informatics"/>
        </authorList>
    </citation>
    <scope>NUCLEOTIDE SEQUENCE [LARGE SCALE GENOMIC DNA]</scope>
    <source>
        <strain evidence="1 2">NCTC10181</strain>
    </source>
</reference>
<evidence type="ECO:0000313" key="1">
    <source>
        <dbReference type="EMBL" id="VEU74831.1"/>
    </source>
</evidence>